<evidence type="ECO:0000313" key="1">
    <source>
        <dbReference type="EMBL" id="REI40418.1"/>
    </source>
</evidence>
<comment type="caution">
    <text evidence="1">The sequence shown here is derived from an EMBL/GenBank/DDBJ whole genome shotgun (WGS) entry which is preliminary data.</text>
</comment>
<dbReference type="Proteomes" id="UP000263486">
    <property type="component" value="Unassembled WGS sequence"/>
</dbReference>
<proteinExistence type="predicted"/>
<sequence length="168" mass="19655">MDIAFLCDDAVISFRKNTEFENLGSAIKNSDIVVKNKKNPQIIAYEGKKQYQKNLIKKYRIKYPVKVNSIPILLERDVVDAAILDGIKAITIAGDYEEVRQNYTTYNMVVRKAVMGTREFKEFIEKYNEVVDELNDEKLYENEVKIYLKEGKWPKYVSTPKFQKIKIL</sequence>
<evidence type="ECO:0000313" key="2">
    <source>
        <dbReference type="Proteomes" id="UP000263486"/>
    </source>
</evidence>
<protein>
    <submittedName>
        <fullName evidence="1">Uncharacterized protein</fullName>
    </submittedName>
</protein>
<accession>A0ABX9KF72</accession>
<reference evidence="1 2" key="1">
    <citation type="submission" date="2018-08" db="EMBL/GenBank/DDBJ databases">
        <title>Draft genome sequence of Psychrilyobacter sp. strain SD5 isolated from Black Sea water.</title>
        <authorList>
            <person name="Yadav S."/>
            <person name="Villanueva L."/>
            <person name="Damste J.S.S."/>
        </authorList>
    </citation>
    <scope>NUCLEOTIDE SEQUENCE [LARGE SCALE GENOMIC DNA]</scope>
    <source>
        <strain evidence="1 2">SD5</strain>
    </source>
</reference>
<dbReference type="EMBL" id="QUAJ01000020">
    <property type="protein sequence ID" value="REI40418.1"/>
    <property type="molecule type" value="Genomic_DNA"/>
</dbReference>
<name>A0ABX9KF72_9FUSO</name>
<keyword evidence="2" id="KW-1185">Reference proteome</keyword>
<organism evidence="1 2">
    <name type="scientific">Psychrilyobacter piezotolerans</name>
    <dbReference type="NCBI Taxonomy" id="2293438"/>
    <lineage>
        <taxon>Bacteria</taxon>
        <taxon>Fusobacteriati</taxon>
        <taxon>Fusobacteriota</taxon>
        <taxon>Fusobacteriia</taxon>
        <taxon>Fusobacteriales</taxon>
        <taxon>Fusobacteriaceae</taxon>
        <taxon>Psychrilyobacter</taxon>
    </lineage>
</organism>
<gene>
    <name evidence="1" type="ORF">DYH56_11195</name>
</gene>